<feature type="domain" description="Cyclic nucleotide-binding" evidence="5">
    <location>
        <begin position="13"/>
        <end position="133"/>
    </location>
</feature>
<dbReference type="EMBL" id="CP034235">
    <property type="protein sequence ID" value="QGQ98943.1"/>
    <property type="molecule type" value="Genomic_DNA"/>
</dbReference>
<evidence type="ECO:0000256" key="1">
    <source>
        <dbReference type="ARBA" id="ARBA00023015"/>
    </source>
</evidence>
<dbReference type="Proteomes" id="UP000426246">
    <property type="component" value="Chromosome"/>
</dbReference>
<dbReference type="GO" id="GO:0003700">
    <property type="term" value="F:DNA-binding transcription factor activity"/>
    <property type="evidence" value="ECO:0007669"/>
    <property type="project" value="TreeGrafter"/>
</dbReference>
<dbReference type="Pfam" id="PF13545">
    <property type="entry name" value="HTH_Crp_2"/>
    <property type="match status" value="1"/>
</dbReference>
<dbReference type="InterPro" id="IPR018488">
    <property type="entry name" value="cNMP-bd_CS"/>
</dbReference>
<name>A0A6B8RU14_9BACL</name>
<accession>A0A6B8RU14</accession>
<dbReference type="SMART" id="SM00100">
    <property type="entry name" value="cNMP"/>
    <property type="match status" value="1"/>
</dbReference>
<keyword evidence="8" id="KW-1185">Reference proteome</keyword>
<dbReference type="SMART" id="SM00419">
    <property type="entry name" value="HTH_CRP"/>
    <property type="match status" value="1"/>
</dbReference>
<keyword evidence="3" id="KW-0010">Activator</keyword>
<proteinExistence type="predicted"/>
<dbReference type="Pfam" id="PF00027">
    <property type="entry name" value="cNMP_binding"/>
    <property type="match status" value="1"/>
</dbReference>
<dbReference type="AlphaFoldDB" id="A0A6B8RU14"/>
<dbReference type="PANTHER" id="PTHR24567:SF74">
    <property type="entry name" value="HTH-TYPE TRANSCRIPTIONAL REGULATOR ARCR"/>
    <property type="match status" value="1"/>
</dbReference>
<keyword evidence="1" id="KW-0805">Transcription regulation</keyword>
<dbReference type="OrthoDB" id="9812325at2"/>
<organism evidence="7 8">
    <name type="scientific">Paenibacillus psychroresistens</name>
    <dbReference type="NCBI Taxonomy" id="1778678"/>
    <lineage>
        <taxon>Bacteria</taxon>
        <taxon>Bacillati</taxon>
        <taxon>Bacillota</taxon>
        <taxon>Bacilli</taxon>
        <taxon>Bacillales</taxon>
        <taxon>Paenibacillaceae</taxon>
        <taxon>Paenibacillus</taxon>
    </lineage>
</organism>
<evidence type="ECO:0000259" key="5">
    <source>
        <dbReference type="PROSITE" id="PS50042"/>
    </source>
</evidence>
<dbReference type="PANTHER" id="PTHR24567">
    <property type="entry name" value="CRP FAMILY TRANSCRIPTIONAL REGULATORY PROTEIN"/>
    <property type="match status" value="1"/>
</dbReference>
<reference evidence="8" key="1">
    <citation type="submission" date="2018-11" db="EMBL/GenBank/DDBJ databases">
        <title>Complete genome sequence of Paenibacillus sp. ML311-T8.</title>
        <authorList>
            <person name="Nam Y.-D."/>
            <person name="Kang J."/>
            <person name="Chung W.-H."/>
            <person name="Park Y.S."/>
        </authorList>
    </citation>
    <scope>NUCLEOTIDE SEQUENCE [LARGE SCALE GENOMIC DNA]</scope>
    <source>
        <strain evidence="8">ML311-T8</strain>
    </source>
</reference>
<evidence type="ECO:0000313" key="7">
    <source>
        <dbReference type="EMBL" id="QGQ98943.1"/>
    </source>
</evidence>
<dbReference type="InterPro" id="IPR050397">
    <property type="entry name" value="Env_Response_Regulators"/>
</dbReference>
<dbReference type="SUPFAM" id="SSF46785">
    <property type="entry name" value="Winged helix' DNA-binding domain"/>
    <property type="match status" value="1"/>
</dbReference>
<dbReference type="CDD" id="cd00038">
    <property type="entry name" value="CAP_ED"/>
    <property type="match status" value="1"/>
</dbReference>
<dbReference type="InterPro" id="IPR000595">
    <property type="entry name" value="cNMP-bd_dom"/>
</dbReference>
<sequence>MSAFAKLVGKFPLFEGFDQEELDAISSLLIEKRYPRGSLLFTEGALGDECYIIKTGTVKIYRIDDTKEVTLALLREGDYLGEMAMMRKGLTRSATAEVMEASAIYSLKGSDFVSFLEEKPKMCLKLLEGTMERLRRANEQIYDLTFLNLRARILKAIIRLADEHGIQTDEGMRIPIKLSHQELANITGATRFAVSKIMVELKNEQIIDITNQMFTILQLDQMRKMYAITI</sequence>
<evidence type="ECO:0000259" key="6">
    <source>
        <dbReference type="PROSITE" id="PS51063"/>
    </source>
</evidence>
<dbReference type="GO" id="GO:0003677">
    <property type="term" value="F:DNA binding"/>
    <property type="evidence" value="ECO:0007669"/>
    <property type="project" value="UniProtKB-KW"/>
</dbReference>
<gene>
    <name evidence="7" type="ORF">EHS13_30730</name>
</gene>
<dbReference type="Gene3D" id="2.60.120.10">
    <property type="entry name" value="Jelly Rolls"/>
    <property type="match status" value="1"/>
</dbReference>
<keyword evidence="2" id="KW-0238">DNA-binding</keyword>
<evidence type="ECO:0000313" key="8">
    <source>
        <dbReference type="Proteomes" id="UP000426246"/>
    </source>
</evidence>
<keyword evidence="4" id="KW-0804">Transcription</keyword>
<feature type="domain" description="HTH crp-type" evidence="6">
    <location>
        <begin position="147"/>
        <end position="220"/>
    </location>
</feature>
<dbReference type="InterPro" id="IPR036390">
    <property type="entry name" value="WH_DNA-bd_sf"/>
</dbReference>
<evidence type="ECO:0000256" key="2">
    <source>
        <dbReference type="ARBA" id="ARBA00023125"/>
    </source>
</evidence>
<dbReference type="RefSeq" id="WP_155704049.1">
    <property type="nucleotide sequence ID" value="NZ_CP034235.1"/>
</dbReference>
<protein>
    <submittedName>
        <fullName evidence="7">Crp/Fnr family transcriptional regulator</fullName>
    </submittedName>
</protein>
<dbReference type="Gene3D" id="1.10.10.10">
    <property type="entry name" value="Winged helix-like DNA-binding domain superfamily/Winged helix DNA-binding domain"/>
    <property type="match status" value="1"/>
</dbReference>
<dbReference type="InterPro" id="IPR012318">
    <property type="entry name" value="HTH_CRP"/>
</dbReference>
<dbReference type="GO" id="GO:0005829">
    <property type="term" value="C:cytosol"/>
    <property type="evidence" value="ECO:0007669"/>
    <property type="project" value="TreeGrafter"/>
</dbReference>
<dbReference type="PROSITE" id="PS51063">
    <property type="entry name" value="HTH_CRP_2"/>
    <property type="match status" value="1"/>
</dbReference>
<evidence type="ECO:0000256" key="4">
    <source>
        <dbReference type="ARBA" id="ARBA00023163"/>
    </source>
</evidence>
<dbReference type="SUPFAM" id="SSF51206">
    <property type="entry name" value="cAMP-binding domain-like"/>
    <property type="match status" value="1"/>
</dbReference>
<dbReference type="KEGG" id="ppsc:EHS13_30730"/>
<evidence type="ECO:0000256" key="3">
    <source>
        <dbReference type="ARBA" id="ARBA00023159"/>
    </source>
</evidence>
<dbReference type="InterPro" id="IPR014710">
    <property type="entry name" value="RmlC-like_jellyroll"/>
</dbReference>
<dbReference type="PROSITE" id="PS00889">
    <property type="entry name" value="CNMP_BINDING_2"/>
    <property type="match status" value="1"/>
</dbReference>
<dbReference type="PROSITE" id="PS50042">
    <property type="entry name" value="CNMP_BINDING_3"/>
    <property type="match status" value="1"/>
</dbReference>
<dbReference type="InterPro" id="IPR036388">
    <property type="entry name" value="WH-like_DNA-bd_sf"/>
</dbReference>
<dbReference type="InterPro" id="IPR018490">
    <property type="entry name" value="cNMP-bd_dom_sf"/>
</dbReference>